<evidence type="ECO:0000313" key="8">
    <source>
        <dbReference type="EMBL" id="MER6978548.1"/>
    </source>
</evidence>
<evidence type="ECO:0000256" key="2">
    <source>
        <dbReference type="ARBA" id="ARBA00006217"/>
    </source>
</evidence>
<comment type="similarity">
    <text evidence="2">Belongs to the beta-class carbonic anhydrase family.</text>
</comment>
<name>A0ABV1W2X2_9ACTN</name>
<dbReference type="EMBL" id="JBEPCU010000248">
    <property type="protein sequence ID" value="MER6978548.1"/>
    <property type="molecule type" value="Genomic_DNA"/>
</dbReference>
<dbReference type="PANTHER" id="PTHR43175:SF3">
    <property type="entry name" value="CARBON DISULFIDE HYDROLASE"/>
    <property type="match status" value="1"/>
</dbReference>
<protein>
    <recommendedName>
        <fullName evidence="3">carbonic anhydrase</fullName>
        <ecNumber evidence="3">4.2.1.1</ecNumber>
    </recommendedName>
</protein>
<sequence length="232" mass="24124">MAWEAAAGQDWRQPEVAVGVTRGPGSEQDGVTGTVIDTDELAKRNAGFADGGSFANLKLMPSGSLTVIGCVDPRVDPSDVLRLKLGEAAVIRNVGGRVTPATLRTLGMLSKVVQARTGGPGPGDNHYAVLHHTDCGIADLAAFPELLADYFEVPAGELDAKAVTDPVAAVRVDVGILKQKLRAGVFVSGLVYDVATGLIDVPTTTSLLSGVVRARFSPVGHVRRVGRTCDVS</sequence>
<evidence type="ECO:0000256" key="6">
    <source>
        <dbReference type="ARBA" id="ARBA00024993"/>
    </source>
</evidence>
<feature type="non-terminal residue" evidence="8">
    <location>
        <position position="232"/>
    </location>
</feature>
<organism evidence="8 9">
    <name type="scientific">Streptomyces carpinensis</name>
    <dbReference type="NCBI Taxonomy" id="66369"/>
    <lineage>
        <taxon>Bacteria</taxon>
        <taxon>Bacillati</taxon>
        <taxon>Actinomycetota</taxon>
        <taxon>Actinomycetes</taxon>
        <taxon>Kitasatosporales</taxon>
        <taxon>Streptomycetaceae</taxon>
        <taxon>Streptomyces</taxon>
    </lineage>
</organism>
<proteinExistence type="inferred from homology"/>
<keyword evidence="9" id="KW-1185">Reference proteome</keyword>
<comment type="cofactor">
    <cofactor evidence="1">
        <name>Zn(2+)</name>
        <dbReference type="ChEBI" id="CHEBI:29105"/>
    </cofactor>
</comment>
<dbReference type="Gene3D" id="3.40.1050.10">
    <property type="entry name" value="Carbonic anhydrase"/>
    <property type="match status" value="1"/>
</dbReference>
<reference evidence="8 9" key="1">
    <citation type="submission" date="2024-06" db="EMBL/GenBank/DDBJ databases">
        <title>The Natural Products Discovery Center: Release of the First 8490 Sequenced Strains for Exploring Actinobacteria Biosynthetic Diversity.</title>
        <authorList>
            <person name="Kalkreuter E."/>
            <person name="Kautsar S.A."/>
            <person name="Yang D."/>
            <person name="Bader C.D."/>
            <person name="Teijaro C.N."/>
            <person name="Fluegel L."/>
            <person name="Davis C.M."/>
            <person name="Simpson J.R."/>
            <person name="Lauterbach L."/>
            <person name="Steele A.D."/>
            <person name="Gui C."/>
            <person name="Meng S."/>
            <person name="Li G."/>
            <person name="Viehrig K."/>
            <person name="Ye F."/>
            <person name="Su P."/>
            <person name="Kiefer A.F."/>
            <person name="Nichols A."/>
            <person name="Cepeda A.J."/>
            <person name="Yan W."/>
            <person name="Fan B."/>
            <person name="Jiang Y."/>
            <person name="Adhikari A."/>
            <person name="Zheng C.-J."/>
            <person name="Schuster L."/>
            <person name="Cowan T.M."/>
            <person name="Smanski M.J."/>
            <person name="Chevrette M.G."/>
            <person name="De Carvalho L.P.S."/>
            <person name="Shen B."/>
        </authorList>
    </citation>
    <scope>NUCLEOTIDE SEQUENCE [LARGE SCALE GENOMIC DNA]</scope>
    <source>
        <strain evidence="8 9">NPDC000634</strain>
    </source>
</reference>
<evidence type="ECO:0000256" key="1">
    <source>
        <dbReference type="ARBA" id="ARBA00001947"/>
    </source>
</evidence>
<evidence type="ECO:0000256" key="5">
    <source>
        <dbReference type="ARBA" id="ARBA00022833"/>
    </source>
</evidence>
<comment type="catalytic activity">
    <reaction evidence="7">
        <text>hydrogencarbonate + H(+) = CO2 + H2O</text>
        <dbReference type="Rhea" id="RHEA:10748"/>
        <dbReference type="ChEBI" id="CHEBI:15377"/>
        <dbReference type="ChEBI" id="CHEBI:15378"/>
        <dbReference type="ChEBI" id="CHEBI:16526"/>
        <dbReference type="ChEBI" id="CHEBI:17544"/>
        <dbReference type="EC" id="4.2.1.1"/>
    </reaction>
</comment>
<dbReference type="Proteomes" id="UP001458415">
    <property type="component" value="Unassembled WGS sequence"/>
</dbReference>
<accession>A0ABV1W2X2</accession>
<dbReference type="PANTHER" id="PTHR43175">
    <property type="entry name" value="CARBONIC ANHYDRASE"/>
    <property type="match status" value="1"/>
</dbReference>
<dbReference type="SUPFAM" id="SSF53056">
    <property type="entry name" value="beta-carbonic anhydrase, cab"/>
    <property type="match status" value="1"/>
</dbReference>
<comment type="caution">
    <text evidence="8">The sequence shown here is derived from an EMBL/GenBank/DDBJ whole genome shotgun (WGS) entry which is preliminary data.</text>
</comment>
<evidence type="ECO:0000256" key="3">
    <source>
        <dbReference type="ARBA" id="ARBA00012925"/>
    </source>
</evidence>
<evidence type="ECO:0000256" key="4">
    <source>
        <dbReference type="ARBA" id="ARBA00022723"/>
    </source>
</evidence>
<dbReference type="Pfam" id="PF00484">
    <property type="entry name" value="Pro_CA"/>
    <property type="match status" value="1"/>
</dbReference>
<evidence type="ECO:0000256" key="7">
    <source>
        <dbReference type="ARBA" id="ARBA00048348"/>
    </source>
</evidence>
<dbReference type="InterPro" id="IPR001765">
    <property type="entry name" value="Carbonic_anhydrase"/>
</dbReference>
<dbReference type="InterPro" id="IPR036874">
    <property type="entry name" value="Carbonic_anhydrase_sf"/>
</dbReference>
<comment type="function">
    <text evidence="6">Catalyzes the reversible hydration of carbon dioxide to form bicarbonate.</text>
</comment>
<keyword evidence="5" id="KW-0862">Zinc</keyword>
<dbReference type="SMART" id="SM00947">
    <property type="entry name" value="Pro_CA"/>
    <property type="match status" value="1"/>
</dbReference>
<gene>
    <name evidence="8" type="ORF">ABT317_16425</name>
</gene>
<dbReference type="EC" id="4.2.1.1" evidence="3"/>
<evidence type="ECO:0000313" key="9">
    <source>
        <dbReference type="Proteomes" id="UP001458415"/>
    </source>
</evidence>
<keyword evidence="4" id="KW-0479">Metal-binding</keyword>